<evidence type="ECO:0000256" key="4">
    <source>
        <dbReference type="ARBA" id="ARBA00023239"/>
    </source>
</evidence>
<dbReference type="InterPro" id="IPR015422">
    <property type="entry name" value="PyrdxlP-dep_Trfase_small"/>
</dbReference>
<dbReference type="GO" id="GO:0005829">
    <property type="term" value="C:cytosol"/>
    <property type="evidence" value="ECO:0007669"/>
    <property type="project" value="TreeGrafter"/>
</dbReference>
<dbReference type="PANTHER" id="PTHR48097">
    <property type="entry name" value="L-THREONINE ALDOLASE-RELATED"/>
    <property type="match status" value="1"/>
</dbReference>
<protein>
    <recommendedName>
        <fullName evidence="6">Aromatic amino acid beta-eliminating lyase/threonine aldolase domain-containing protein</fullName>
    </recommendedName>
</protein>
<name>A0A8H3F2U8_9LECA</name>
<dbReference type="GO" id="GO:0006545">
    <property type="term" value="P:glycine biosynthetic process"/>
    <property type="evidence" value="ECO:0007669"/>
    <property type="project" value="TreeGrafter"/>
</dbReference>
<dbReference type="InterPro" id="IPR023603">
    <property type="entry name" value="Low_specificity_L-TA-like"/>
</dbReference>
<feature type="domain" description="Aromatic amino acid beta-eliminating lyase/threonine aldolase" evidence="6">
    <location>
        <begin position="46"/>
        <end position="333"/>
    </location>
</feature>
<comment type="cofactor">
    <cofactor evidence="1">
        <name>pyridoxal 5'-phosphate</name>
        <dbReference type="ChEBI" id="CHEBI:597326"/>
    </cofactor>
</comment>
<dbReference type="InterPro" id="IPR015421">
    <property type="entry name" value="PyrdxlP-dep_Trfase_major"/>
</dbReference>
<sequence>MTENKQGSEAVTNGGKTANVALTSSTMPVSKDELNAWSTPGSAAFDFRSDTVTSPTAAMLFATKHCTLQDDVFQEDPTTNSLEAYIADMTGKEAGLFVISGTMGNQLSIRTALGGPPHSVLADARSHVYGWEAGGIASLSGALALPVTPGNGHHLTLSDVKKHAVTSTDTHFCPTRLISLENTLAGTILPLKDCQELSQWAHAQNPTIHMHLDGARLWEAVAAGAGSLKEYCACFDSVTMCFSKGLGAPIGSIIISSRPFVERARHIRKGLGGGLRQAGVVTASARIGVDETFLGNKLSATHQRAMETANMWQEKGGNLTQATETNMVWLDLEAAGCSREEFVEAGVKEGVRLMGGRVVVHYQVSEEAVERLGRVMDAVLSAYSKEHEIKNGVKEDAREVTKPEME</sequence>
<dbReference type="Gene3D" id="3.40.640.10">
    <property type="entry name" value="Type I PLP-dependent aspartate aminotransferase-like (Major domain)"/>
    <property type="match status" value="1"/>
</dbReference>
<reference evidence="7" key="1">
    <citation type="submission" date="2021-03" db="EMBL/GenBank/DDBJ databases">
        <authorList>
            <person name="Tagirdzhanova G."/>
        </authorList>
    </citation>
    <scope>NUCLEOTIDE SEQUENCE</scope>
</reference>
<evidence type="ECO:0000256" key="2">
    <source>
        <dbReference type="ARBA" id="ARBA00006966"/>
    </source>
</evidence>
<gene>
    <name evidence="7" type="ORF">ALECFALPRED_010478</name>
</gene>
<evidence type="ECO:0000256" key="3">
    <source>
        <dbReference type="ARBA" id="ARBA00022898"/>
    </source>
</evidence>
<keyword evidence="8" id="KW-1185">Reference proteome</keyword>
<dbReference type="Gene3D" id="3.90.1150.10">
    <property type="entry name" value="Aspartate Aminotransferase, domain 1"/>
    <property type="match status" value="1"/>
</dbReference>
<comment type="similarity">
    <text evidence="2">Belongs to the threonine aldolase family.</text>
</comment>
<dbReference type="AlphaFoldDB" id="A0A8H3F2U8"/>
<evidence type="ECO:0000259" key="6">
    <source>
        <dbReference type="Pfam" id="PF01212"/>
    </source>
</evidence>
<accession>A0A8H3F2U8</accession>
<evidence type="ECO:0000256" key="1">
    <source>
        <dbReference type="ARBA" id="ARBA00001933"/>
    </source>
</evidence>
<evidence type="ECO:0000313" key="7">
    <source>
        <dbReference type="EMBL" id="CAF9916034.1"/>
    </source>
</evidence>
<feature type="modified residue" description="N6-(pyridoxal phosphate)lysine" evidence="5">
    <location>
        <position position="244"/>
    </location>
</feature>
<dbReference type="InterPro" id="IPR015424">
    <property type="entry name" value="PyrdxlP-dep_Trfase"/>
</dbReference>
<dbReference type="InterPro" id="IPR001597">
    <property type="entry name" value="ArAA_b-elim_lyase/Thr_aldolase"/>
</dbReference>
<keyword evidence="4" id="KW-0456">Lyase</keyword>
<comment type="caution">
    <text evidence="7">The sequence shown here is derived from an EMBL/GenBank/DDBJ whole genome shotgun (WGS) entry which is preliminary data.</text>
</comment>
<dbReference type="PIRSF" id="PIRSF017617">
    <property type="entry name" value="Thr_aldolase"/>
    <property type="match status" value="1"/>
</dbReference>
<dbReference type="OrthoDB" id="10261951at2759"/>
<dbReference type="Pfam" id="PF01212">
    <property type="entry name" value="Beta_elim_lyase"/>
    <property type="match status" value="1"/>
</dbReference>
<dbReference type="GO" id="GO:0006567">
    <property type="term" value="P:L-threonine catabolic process"/>
    <property type="evidence" value="ECO:0007669"/>
    <property type="project" value="TreeGrafter"/>
</dbReference>
<dbReference type="SUPFAM" id="SSF53383">
    <property type="entry name" value="PLP-dependent transferases"/>
    <property type="match status" value="1"/>
</dbReference>
<evidence type="ECO:0000313" key="8">
    <source>
        <dbReference type="Proteomes" id="UP000664203"/>
    </source>
</evidence>
<dbReference type="PANTHER" id="PTHR48097:SF9">
    <property type="entry name" value="L-THREONINE ALDOLASE"/>
    <property type="match status" value="1"/>
</dbReference>
<organism evidence="7 8">
    <name type="scientific">Alectoria fallacina</name>
    <dbReference type="NCBI Taxonomy" id="1903189"/>
    <lineage>
        <taxon>Eukaryota</taxon>
        <taxon>Fungi</taxon>
        <taxon>Dikarya</taxon>
        <taxon>Ascomycota</taxon>
        <taxon>Pezizomycotina</taxon>
        <taxon>Lecanoromycetes</taxon>
        <taxon>OSLEUM clade</taxon>
        <taxon>Lecanoromycetidae</taxon>
        <taxon>Lecanorales</taxon>
        <taxon>Lecanorineae</taxon>
        <taxon>Parmeliaceae</taxon>
        <taxon>Alectoria</taxon>
    </lineage>
</organism>
<dbReference type="EMBL" id="CAJPDR010000087">
    <property type="protein sequence ID" value="CAF9916034.1"/>
    <property type="molecule type" value="Genomic_DNA"/>
</dbReference>
<dbReference type="Proteomes" id="UP000664203">
    <property type="component" value="Unassembled WGS sequence"/>
</dbReference>
<evidence type="ECO:0000256" key="5">
    <source>
        <dbReference type="PIRSR" id="PIRSR017617-1"/>
    </source>
</evidence>
<keyword evidence="3" id="KW-0663">Pyridoxal phosphate</keyword>
<dbReference type="GO" id="GO:0008732">
    <property type="term" value="F:L-allo-threonine aldolase activity"/>
    <property type="evidence" value="ECO:0007669"/>
    <property type="project" value="TreeGrafter"/>
</dbReference>
<dbReference type="NCBIfam" id="NF041359">
    <property type="entry name" value="GntG_guanitoxin"/>
    <property type="match status" value="1"/>
</dbReference>
<proteinExistence type="inferred from homology"/>
<dbReference type="FunFam" id="3.40.640.10:FF:000030">
    <property type="entry name" value="Low-specificity L-threonine aldolase"/>
    <property type="match status" value="1"/>
</dbReference>